<feature type="region of interest" description="Disordered" evidence="8">
    <location>
        <begin position="188"/>
        <end position="234"/>
    </location>
</feature>
<feature type="active site" description="Phosphohistidine intermediate" evidence="6">
    <location>
        <position position="506"/>
    </location>
</feature>
<evidence type="ECO:0000313" key="14">
    <source>
        <dbReference type="Proteomes" id="UP001500840"/>
    </source>
</evidence>
<evidence type="ECO:0000256" key="2">
    <source>
        <dbReference type="ARBA" id="ARBA00022679"/>
    </source>
</evidence>
<feature type="compositionally biased region" description="Low complexity" evidence="8">
    <location>
        <begin position="213"/>
        <end position="228"/>
    </location>
</feature>
<dbReference type="InterPro" id="IPR025198">
    <property type="entry name" value="PPK_N_dom"/>
</dbReference>
<dbReference type="GO" id="GO:0016301">
    <property type="term" value="F:kinase activity"/>
    <property type="evidence" value="ECO:0007669"/>
    <property type="project" value="UniProtKB-KW"/>
</dbReference>
<dbReference type="NCBIfam" id="TIGR03705">
    <property type="entry name" value="poly_P_kin"/>
    <property type="match status" value="1"/>
</dbReference>
<feature type="domain" description="Polyphosphate kinase middle" evidence="9">
    <location>
        <begin position="244"/>
        <end position="375"/>
    </location>
</feature>
<keyword evidence="1 6" id="KW-0597">Phosphoprotein</keyword>
<dbReference type="HAMAP" id="MF_00347">
    <property type="entry name" value="Polyphosphate_kinase"/>
    <property type="match status" value="1"/>
</dbReference>
<comment type="catalytic activity">
    <reaction evidence="6 7">
        <text>[phosphate](n) + ATP = [phosphate](n+1) + ADP</text>
        <dbReference type="Rhea" id="RHEA:19573"/>
        <dbReference type="Rhea" id="RHEA-COMP:9859"/>
        <dbReference type="Rhea" id="RHEA-COMP:14280"/>
        <dbReference type="ChEBI" id="CHEBI:16838"/>
        <dbReference type="ChEBI" id="CHEBI:30616"/>
        <dbReference type="ChEBI" id="CHEBI:456216"/>
        <dbReference type="EC" id="2.7.4.1"/>
    </reaction>
</comment>
<dbReference type="Proteomes" id="UP001500840">
    <property type="component" value="Unassembled WGS sequence"/>
</dbReference>
<dbReference type="Pfam" id="PF13090">
    <property type="entry name" value="PP_kinase_C"/>
    <property type="match status" value="1"/>
</dbReference>
<evidence type="ECO:0000256" key="5">
    <source>
        <dbReference type="ARBA" id="ARBA00022840"/>
    </source>
</evidence>
<dbReference type="EMBL" id="BAABGA010000018">
    <property type="protein sequence ID" value="GAA4449584.1"/>
    <property type="molecule type" value="Genomic_DNA"/>
</dbReference>
<evidence type="ECO:0000256" key="8">
    <source>
        <dbReference type="SAM" id="MobiDB-lite"/>
    </source>
</evidence>
<dbReference type="SUPFAM" id="SSF140356">
    <property type="entry name" value="PPK N-terminal domain-like"/>
    <property type="match status" value="1"/>
</dbReference>
<feature type="binding site" evidence="6">
    <location>
        <position position="446"/>
    </location>
    <ligand>
        <name>Mg(2+)</name>
        <dbReference type="ChEBI" id="CHEBI:18420"/>
    </ligand>
</feature>
<evidence type="ECO:0000259" key="9">
    <source>
        <dbReference type="Pfam" id="PF02503"/>
    </source>
</evidence>
<dbReference type="InterPro" id="IPR003414">
    <property type="entry name" value="PP_kinase"/>
</dbReference>
<dbReference type="CDD" id="cd09168">
    <property type="entry name" value="PLDc_PaPPK1_C2_like"/>
    <property type="match status" value="1"/>
</dbReference>
<dbReference type="CDD" id="cd09165">
    <property type="entry name" value="PLDc_PaPPK1_C1_like"/>
    <property type="match status" value="1"/>
</dbReference>
<evidence type="ECO:0000259" key="10">
    <source>
        <dbReference type="Pfam" id="PF13089"/>
    </source>
</evidence>
<dbReference type="Pfam" id="PF13089">
    <property type="entry name" value="PP_kinase_N"/>
    <property type="match status" value="1"/>
</dbReference>
<dbReference type="Pfam" id="PF17941">
    <property type="entry name" value="PP_kinase_C_1"/>
    <property type="match status" value="1"/>
</dbReference>
<keyword evidence="3 6" id="KW-0547">Nucleotide-binding</keyword>
<dbReference type="Gene3D" id="3.30.1840.10">
    <property type="entry name" value="Polyphosphate kinase middle domain"/>
    <property type="match status" value="1"/>
</dbReference>
<dbReference type="InterPro" id="IPR041108">
    <property type="entry name" value="PP_kinase_C_1"/>
</dbReference>
<proteinExistence type="inferred from homology"/>
<dbReference type="InterPro" id="IPR024953">
    <property type="entry name" value="PP_kinase_middle"/>
</dbReference>
<protein>
    <recommendedName>
        <fullName evidence="6 7">Polyphosphate kinase</fullName>
        <ecNumber evidence="6 7">2.7.4.1</ecNumber>
    </recommendedName>
    <alternativeName>
        <fullName evidence="6">ATP-polyphosphate phosphotransferase</fullName>
    </alternativeName>
    <alternativeName>
        <fullName evidence="6">Polyphosphoric acid kinase</fullName>
    </alternativeName>
</protein>
<keyword evidence="6" id="KW-0460">Magnesium</keyword>
<keyword evidence="6" id="KW-0479">Metal-binding</keyword>
<evidence type="ECO:0000256" key="1">
    <source>
        <dbReference type="ARBA" id="ARBA00022553"/>
    </source>
</evidence>
<feature type="domain" description="Polyphosphate kinase C-terminal" evidence="12">
    <location>
        <begin position="403"/>
        <end position="567"/>
    </location>
</feature>
<dbReference type="InterPro" id="IPR025200">
    <property type="entry name" value="PPK_C_dom2"/>
</dbReference>
<dbReference type="EC" id="2.7.4.1" evidence="6 7"/>
<reference evidence="14" key="1">
    <citation type="journal article" date="2019" name="Int. J. Syst. Evol. Microbiol.">
        <title>The Global Catalogue of Microorganisms (GCM) 10K type strain sequencing project: providing services to taxonomists for standard genome sequencing and annotation.</title>
        <authorList>
            <consortium name="The Broad Institute Genomics Platform"/>
            <consortium name="The Broad Institute Genome Sequencing Center for Infectious Disease"/>
            <person name="Wu L."/>
            <person name="Ma J."/>
        </authorList>
    </citation>
    <scope>NUCLEOTIDE SEQUENCE [LARGE SCALE GENOMIC DNA]</scope>
    <source>
        <strain evidence="14">JCM 17759</strain>
    </source>
</reference>
<sequence>MSKKSAGARKKPNAIDLPLPDHRFMNRELSWLEFNQRVLEQAEDRSVPLLERAKFLAISGSNLDEFMMVRVGGLKLQFDRNAMVRDAAGLTVSQQINAVSSRVHEMVARQYDLLRDVLEPQLAAAEIRRVKVSDCSDRAREVADQRFHSDVSAVLSPHAITHDRPFPLLQGLGVHLCVRLRALPPKKNTADSNVAAEAAPSPKTAVTKKAKTASKSNANSESSPNSKVADSEVADSEVVESEVGDSWQFAVIPLGRSVPRLVSMPSERGHDYILLEDLVTHYVEDFFPGREVMECVAFRITRNADVELQEDGAADLVDGMEEVLESRRLSRVVRLEYSAAASDHIVSFLSEVMQLTNQDLYPIDGPLDLSYLFTLHGLEGFDSLRDEAWVPQAHPSIDPAEGLFTTIAKGDVLLVHPYERFDPIVRLIEEAAVDPDVLAIKQVLYRTSKRSPIVAALMRAAERGKYVSVIVELKARFDEARNIEWAREMEQAGVQVIYGIRGLKTHAKVCIIVRREPQGIVRYLHFGTGNYNEATANIYSDVSLLTCNDTLGADATTFFNAVTGASQPQQLQLLAAAPITLRKRILDLIEAETRRCLEGQKGEIVAKLNSLVDTQVIDALYRASQAGVRVRLNIRGVCCLKPGVKGLSENIEVISIVDRFLEHARIVYFRHGGDDELFISSADWMPRNLDRRVELFVPVMDPASRERLLHVLRTYFKDNTNAWRMLPTGLYDRGQSDKKGKGAFQSQLVLYNEAVEVTRKAKQSRRTTFETHEPKQPD</sequence>
<comment type="similarity">
    <text evidence="6 7">Belongs to the polyphosphate kinase 1 (PPK1) family.</text>
</comment>
<evidence type="ECO:0000256" key="6">
    <source>
        <dbReference type="HAMAP-Rule" id="MF_00347"/>
    </source>
</evidence>
<comment type="PTM">
    <text evidence="6 7">An intermediate of this reaction is the autophosphorylated ppk in which a phosphate is covalently linked to a histidine residue through a N-P bond.</text>
</comment>
<feature type="domain" description="Polyphosphate kinase N-terminal" evidence="10">
    <location>
        <begin position="24"/>
        <end position="128"/>
    </location>
</feature>
<dbReference type="PIRSF" id="PIRSF015589">
    <property type="entry name" value="PP_kinase"/>
    <property type="match status" value="1"/>
</dbReference>
<keyword evidence="14" id="KW-1185">Reference proteome</keyword>
<feature type="binding site" evidence="6">
    <location>
        <position position="635"/>
    </location>
    <ligand>
        <name>ATP</name>
        <dbReference type="ChEBI" id="CHEBI:30616"/>
    </ligand>
</feature>
<keyword evidence="4 6" id="KW-0418">Kinase</keyword>
<dbReference type="InterPro" id="IPR036830">
    <property type="entry name" value="PP_kinase_middle_dom_sf"/>
</dbReference>
<accession>A0ABP8MF04</accession>
<dbReference type="InterPro" id="IPR036832">
    <property type="entry name" value="PPK_N_dom_sf"/>
</dbReference>
<dbReference type="NCBIfam" id="NF003921">
    <property type="entry name" value="PRK05443.2-2"/>
    <property type="match status" value="1"/>
</dbReference>
<dbReference type="Gene3D" id="1.20.58.310">
    <property type="entry name" value="Polyphosphate kinase N-terminal domain"/>
    <property type="match status" value="1"/>
</dbReference>
<keyword evidence="2 6" id="KW-0808">Transferase</keyword>
<gene>
    <name evidence="13" type="primary">ppk1</name>
    <name evidence="6" type="synonym">ppk</name>
    <name evidence="13" type="ORF">GCM10023156_14380</name>
</gene>
<comment type="cofactor">
    <cofactor evidence="6">
        <name>Mg(2+)</name>
        <dbReference type="ChEBI" id="CHEBI:18420"/>
    </cofactor>
</comment>
<name>A0ABP8MF04_9BACT</name>
<dbReference type="PANTHER" id="PTHR30218:SF0">
    <property type="entry name" value="POLYPHOSPHATE KINASE"/>
    <property type="match status" value="1"/>
</dbReference>
<dbReference type="Pfam" id="PF02503">
    <property type="entry name" value="PP_kinase"/>
    <property type="match status" value="1"/>
</dbReference>
<feature type="domain" description="Polyphosphate kinase C-terminal" evidence="11">
    <location>
        <begin position="574"/>
        <end position="741"/>
    </location>
</feature>
<evidence type="ECO:0000259" key="12">
    <source>
        <dbReference type="Pfam" id="PF17941"/>
    </source>
</evidence>
<dbReference type="Gene3D" id="3.30.870.10">
    <property type="entry name" value="Endonuclease Chain A"/>
    <property type="match status" value="2"/>
</dbReference>
<feature type="binding site" evidence="6">
    <location>
        <position position="476"/>
    </location>
    <ligand>
        <name>Mg(2+)</name>
        <dbReference type="ChEBI" id="CHEBI:18420"/>
    </ligand>
</feature>
<evidence type="ECO:0000256" key="7">
    <source>
        <dbReference type="RuleBase" id="RU003800"/>
    </source>
</evidence>
<evidence type="ECO:0000256" key="3">
    <source>
        <dbReference type="ARBA" id="ARBA00022741"/>
    </source>
</evidence>
<feature type="binding site" evidence="6">
    <location>
        <position position="539"/>
    </location>
    <ligand>
        <name>ATP</name>
        <dbReference type="ChEBI" id="CHEBI:30616"/>
    </ligand>
</feature>
<keyword evidence="5 6" id="KW-0067">ATP-binding</keyword>
<evidence type="ECO:0000313" key="13">
    <source>
        <dbReference type="EMBL" id="GAA4449584.1"/>
    </source>
</evidence>
<organism evidence="13 14">
    <name type="scientific">Novipirellula rosea</name>
    <dbReference type="NCBI Taxonomy" id="1031540"/>
    <lineage>
        <taxon>Bacteria</taxon>
        <taxon>Pseudomonadati</taxon>
        <taxon>Planctomycetota</taxon>
        <taxon>Planctomycetia</taxon>
        <taxon>Pirellulales</taxon>
        <taxon>Pirellulaceae</taxon>
        <taxon>Novipirellula</taxon>
    </lineage>
</organism>
<dbReference type="SUPFAM" id="SSF56024">
    <property type="entry name" value="Phospholipase D/nuclease"/>
    <property type="match status" value="2"/>
</dbReference>
<feature type="binding site" evidence="6">
    <location>
        <position position="663"/>
    </location>
    <ligand>
        <name>ATP</name>
        <dbReference type="ChEBI" id="CHEBI:30616"/>
    </ligand>
</feature>
<dbReference type="SUPFAM" id="SSF143724">
    <property type="entry name" value="PHP14-like"/>
    <property type="match status" value="2"/>
</dbReference>
<dbReference type="PANTHER" id="PTHR30218">
    <property type="entry name" value="POLYPHOSPHATE KINASE"/>
    <property type="match status" value="1"/>
</dbReference>
<evidence type="ECO:0000259" key="11">
    <source>
        <dbReference type="Pfam" id="PF13090"/>
    </source>
</evidence>
<evidence type="ECO:0000256" key="4">
    <source>
        <dbReference type="ARBA" id="ARBA00022777"/>
    </source>
</evidence>
<comment type="caution">
    <text evidence="13">The sequence shown here is derived from an EMBL/GenBank/DDBJ whole genome shotgun (WGS) entry which is preliminary data.</text>
</comment>
<comment type="function">
    <text evidence="6 7">Catalyzes the reversible transfer of the terminal phosphate of ATP to form a long-chain polyphosphate (polyP).</text>
</comment>
<feature type="binding site" evidence="6">
    <location>
        <position position="62"/>
    </location>
    <ligand>
        <name>ATP</name>
        <dbReference type="ChEBI" id="CHEBI:30616"/>
    </ligand>
</feature>
<dbReference type="RefSeq" id="WP_425571269.1">
    <property type="nucleotide sequence ID" value="NZ_BAABGA010000018.1"/>
</dbReference>